<dbReference type="SMART" id="SM00822">
    <property type="entry name" value="PKS_KR"/>
    <property type="match status" value="1"/>
</dbReference>
<comment type="pathway">
    <text evidence="2">Steroid biosynthesis; zymosterol biosynthesis; zymosterol from lanosterol: step 5/6.</text>
</comment>
<accession>A0ABR1QN69</accession>
<organism evidence="5 6">
    <name type="scientific">Apiospora aurea</name>
    <dbReference type="NCBI Taxonomy" id="335848"/>
    <lineage>
        <taxon>Eukaryota</taxon>
        <taxon>Fungi</taxon>
        <taxon>Dikarya</taxon>
        <taxon>Ascomycota</taxon>
        <taxon>Pezizomycotina</taxon>
        <taxon>Sordariomycetes</taxon>
        <taxon>Xylariomycetidae</taxon>
        <taxon>Amphisphaeriales</taxon>
        <taxon>Apiosporaceae</taxon>
        <taxon>Apiospora</taxon>
    </lineage>
</organism>
<dbReference type="InterPro" id="IPR057326">
    <property type="entry name" value="KR_dom"/>
</dbReference>
<proteinExistence type="predicted"/>
<dbReference type="GeneID" id="92073804"/>
<evidence type="ECO:0000256" key="1">
    <source>
        <dbReference type="ARBA" id="ARBA00023002"/>
    </source>
</evidence>
<feature type="domain" description="Ketoreductase" evidence="4">
    <location>
        <begin position="12"/>
        <end position="179"/>
    </location>
</feature>
<evidence type="ECO:0000313" key="6">
    <source>
        <dbReference type="Proteomes" id="UP001391051"/>
    </source>
</evidence>
<dbReference type="SUPFAM" id="SSF51735">
    <property type="entry name" value="NAD(P)-binding Rossmann-fold domains"/>
    <property type="match status" value="1"/>
</dbReference>
<evidence type="ECO:0000256" key="3">
    <source>
        <dbReference type="ARBA" id="ARBA00023621"/>
    </source>
</evidence>
<protein>
    <recommendedName>
        <fullName evidence="3">3beta-hydroxysteroid 3-dehydrogenase</fullName>
        <ecNumber evidence="3">1.1.1.270</ecNumber>
    </recommendedName>
</protein>
<evidence type="ECO:0000256" key="2">
    <source>
        <dbReference type="ARBA" id="ARBA00023589"/>
    </source>
</evidence>
<dbReference type="InterPro" id="IPR002347">
    <property type="entry name" value="SDR_fam"/>
</dbReference>
<sequence>MSSQDQETRQGGTIILTGANGSVGLAAAEHLLKSYPQYHFVFTVRDAADTDPNTRKLRDLISNYPHAKSKASVHQVDLADLSAVHEFALAISSSVATGRYPRIRSIICNAAYRDLIHDSELTVDGYDKTIQVSFVAHVALVLRLLDSLAEGGRVVLFSSNPRLRSITVVAINPGGIGDSRVFTTRTPRFVQLMQTFVLVPLMPLIRLADPTFRTSAEAAIDVIELAVGDAHSGERGYFTMLLKDDSDPVTMEKEIQDIVWRMSLEWAKVMKDDTGLQGGMEPF</sequence>
<dbReference type="Pfam" id="PF00106">
    <property type="entry name" value="adh_short"/>
    <property type="match status" value="1"/>
</dbReference>
<dbReference type="InterPro" id="IPR051593">
    <property type="entry name" value="Ergosterol_Biosynth_ERG27"/>
</dbReference>
<comment type="caution">
    <text evidence="5">The sequence shown here is derived from an EMBL/GenBank/DDBJ whole genome shotgun (WGS) entry which is preliminary data.</text>
</comment>
<dbReference type="Gene3D" id="3.40.50.720">
    <property type="entry name" value="NAD(P)-binding Rossmann-like Domain"/>
    <property type="match status" value="1"/>
</dbReference>
<dbReference type="Proteomes" id="UP001391051">
    <property type="component" value="Unassembled WGS sequence"/>
</dbReference>
<keyword evidence="1" id="KW-0560">Oxidoreductase</keyword>
<evidence type="ECO:0000313" key="5">
    <source>
        <dbReference type="EMBL" id="KAK7959666.1"/>
    </source>
</evidence>
<reference evidence="5 6" key="1">
    <citation type="submission" date="2023-01" db="EMBL/GenBank/DDBJ databases">
        <title>Analysis of 21 Apiospora genomes using comparative genomics revels a genus with tremendous synthesis potential of carbohydrate active enzymes and secondary metabolites.</title>
        <authorList>
            <person name="Sorensen T."/>
        </authorList>
    </citation>
    <scope>NUCLEOTIDE SEQUENCE [LARGE SCALE GENOMIC DNA]</scope>
    <source>
        <strain evidence="5 6">CBS 24483</strain>
    </source>
</reference>
<keyword evidence="6" id="KW-1185">Reference proteome</keyword>
<dbReference type="RefSeq" id="XP_066703369.1">
    <property type="nucleotide sequence ID" value="XM_066840742.1"/>
</dbReference>
<name>A0ABR1QN69_9PEZI</name>
<evidence type="ECO:0000259" key="4">
    <source>
        <dbReference type="SMART" id="SM00822"/>
    </source>
</evidence>
<dbReference type="PANTHER" id="PTHR43647:SF4">
    <property type="entry name" value="KETOREDUCTASE (KR) DOMAIN-CONTAINING PROTEIN"/>
    <property type="match status" value="1"/>
</dbReference>
<dbReference type="PANTHER" id="PTHR43647">
    <property type="entry name" value="DEHYDROGENASE"/>
    <property type="match status" value="1"/>
</dbReference>
<dbReference type="EC" id="1.1.1.270" evidence="3"/>
<dbReference type="InterPro" id="IPR036291">
    <property type="entry name" value="NAD(P)-bd_dom_sf"/>
</dbReference>
<gene>
    <name evidence="5" type="ORF">PG986_004520</name>
</gene>
<dbReference type="EMBL" id="JAQQWE010000003">
    <property type="protein sequence ID" value="KAK7959666.1"/>
    <property type="molecule type" value="Genomic_DNA"/>
</dbReference>